<proteinExistence type="predicted"/>
<dbReference type="Pfam" id="PF03171">
    <property type="entry name" value="2OG-FeII_Oxy"/>
    <property type="match status" value="1"/>
</dbReference>
<evidence type="ECO:0000313" key="9">
    <source>
        <dbReference type="Proteomes" id="UP000281553"/>
    </source>
</evidence>
<evidence type="ECO:0000256" key="1">
    <source>
        <dbReference type="ARBA" id="ARBA00001961"/>
    </source>
</evidence>
<evidence type="ECO:0000259" key="7">
    <source>
        <dbReference type="PROSITE" id="PS51471"/>
    </source>
</evidence>
<dbReference type="InterPro" id="IPR050757">
    <property type="entry name" value="Collagen_mod_GT25"/>
</dbReference>
<keyword evidence="5" id="KW-0560">Oxidoreductase</keyword>
<evidence type="ECO:0000313" key="8">
    <source>
        <dbReference type="EMBL" id="VDN08844.1"/>
    </source>
</evidence>
<dbReference type="OrthoDB" id="69177at2759"/>
<organism evidence="8 9">
    <name type="scientific">Dibothriocephalus latus</name>
    <name type="common">Fish tapeworm</name>
    <name type="synonym">Diphyllobothrium latum</name>
    <dbReference type="NCBI Taxonomy" id="60516"/>
    <lineage>
        <taxon>Eukaryota</taxon>
        <taxon>Metazoa</taxon>
        <taxon>Spiralia</taxon>
        <taxon>Lophotrochozoa</taxon>
        <taxon>Platyhelminthes</taxon>
        <taxon>Cestoda</taxon>
        <taxon>Eucestoda</taxon>
        <taxon>Diphyllobothriidea</taxon>
        <taxon>Diphyllobothriidae</taxon>
        <taxon>Dibothriocephalus</taxon>
    </lineage>
</organism>
<protein>
    <recommendedName>
        <fullName evidence="7">Fe2OG dioxygenase domain-containing protein</fullName>
    </recommendedName>
</protein>
<dbReference type="Gene3D" id="2.60.120.620">
    <property type="entry name" value="q2cbj1_9rhob like domain"/>
    <property type="match status" value="1"/>
</dbReference>
<keyword evidence="2" id="KW-0479">Metal-binding</keyword>
<comment type="cofactor">
    <cofactor evidence="1">
        <name>L-ascorbate</name>
        <dbReference type="ChEBI" id="CHEBI:38290"/>
    </cofactor>
</comment>
<evidence type="ECO:0000256" key="3">
    <source>
        <dbReference type="ARBA" id="ARBA00022729"/>
    </source>
</evidence>
<dbReference type="PANTHER" id="PTHR10730">
    <property type="entry name" value="PROCOLLAGEN-LYSINE,2-OXOGLUTARATE 5-DIOXYGENASE/GLYCOSYLTRANSFERASE 25 FAMILY MEMBER"/>
    <property type="match status" value="1"/>
</dbReference>
<evidence type="ECO:0000256" key="5">
    <source>
        <dbReference type="ARBA" id="ARBA00023002"/>
    </source>
</evidence>
<dbReference type="GO" id="GO:0008475">
    <property type="term" value="F:procollagen-lysine 5-dioxygenase activity"/>
    <property type="evidence" value="ECO:0007669"/>
    <property type="project" value="TreeGrafter"/>
</dbReference>
<reference evidence="8 9" key="1">
    <citation type="submission" date="2018-11" db="EMBL/GenBank/DDBJ databases">
        <authorList>
            <consortium name="Pathogen Informatics"/>
        </authorList>
    </citation>
    <scope>NUCLEOTIDE SEQUENCE [LARGE SCALE GENOMIC DNA]</scope>
</reference>
<evidence type="ECO:0000256" key="2">
    <source>
        <dbReference type="ARBA" id="ARBA00022723"/>
    </source>
</evidence>
<dbReference type="CDD" id="cd00761">
    <property type="entry name" value="Glyco_tranf_GTA_type"/>
    <property type="match status" value="1"/>
</dbReference>
<dbReference type="AlphaFoldDB" id="A0A3P7KW75"/>
<keyword evidence="4" id="KW-0223">Dioxygenase</keyword>
<gene>
    <name evidence="8" type="ORF">DILT_LOCUS4675</name>
</gene>
<dbReference type="GO" id="GO:0005506">
    <property type="term" value="F:iron ion binding"/>
    <property type="evidence" value="ECO:0007669"/>
    <property type="project" value="InterPro"/>
</dbReference>
<dbReference type="Proteomes" id="UP000281553">
    <property type="component" value="Unassembled WGS sequence"/>
</dbReference>
<feature type="domain" description="Fe2OG dioxygenase" evidence="7">
    <location>
        <begin position="439"/>
        <end position="531"/>
    </location>
</feature>
<dbReference type="PROSITE" id="PS51471">
    <property type="entry name" value="FE2OG_OXY"/>
    <property type="match status" value="1"/>
</dbReference>
<evidence type="ECO:0000256" key="6">
    <source>
        <dbReference type="ARBA" id="ARBA00023004"/>
    </source>
</evidence>
<accession>A0A3P7KW75</accession>
<dbReference type="PANTHER" id="PTHR10730:SF45">
    <property type="entry name" value="PROCOLLAGEN-LYSINE,2-OXOGLUTARATE 5-DIOXYGENASE"/>
    <property type="match status" value="1"/>
</dbReference>
<dbReference type="GO" id="GO:0005783">
    <property type="term" value="C:endoplasmic reticulum"/>
    <property type="evidence" value="ECO:0007669"/>
    <property type="project" value="TreeGrafter"/>
</dbReference>
<dbReference type="GO" id="GO:0031418">
    <property type="term" value="F:L-ascorbic acid binding"/>
    <property type="evidence" value="ECO:0007669"/>
    <property type="project" value="InterPro"/>
</dbReference>
<keyword evidence="3" id="KW-0732">Signal</keyword>
<dbReference type="InterPro" id="IPR005123">
    <property type="entry name" value="Oxoglu/Fe-dep_dioxygenase_dom"/>
</dbReference>
<dbReference type="InterPro" id="IPR006620">
    <property type="entry name" value="Pro_4_hyd_alph"/>
</dbReference>
<dbReference type="EMBL" id="UYRU01045894">
    <property type="protein sequence ID" value="VDN08844.1"/>
    <property type="molecule type" value="Genomic_DNA"/>
</dbReference>
<keyword evidence="9" id="KW-1185">Reference proteome</keyword>
<dbReference type="SMART" id="SM00702">
    <property type="entry name" value="P4Hc"/>
    <property type="match status" value="1"/>
</dbReference>
<keyword evidence="6" id="KW-0408">Iron</keyword>
<dbReference type="InterPro" id="IPR044861">
    <property type="entry name" value="IPNS-like_FE2OG_OXY"/>
</dbReference>
<evidence type="ECO:0000256" key="4">
    <source>
        <dbReference type="ARBA" id="ARBA00022964"/>
    </source>
</evidence>
<sequence length="531" mass="61939">MGNYLARAWSPETGCQICDEDILDILNLPKSMYPIIQMNIFVSRPTPFLERFFQRIAALTYPKDRIHLVTHCSVRKQKKYVDAFLEKHGSEYRSVEEIDGDRYYQLNSGFSIATPNSTKLFHPTLQKTAAPSTKHGGFFYRVTINLGSYHATQLLCLTCRTFFHTAGVYRSRCLEKEECGYFFLVESTAQFTEPEALEKLVTANRGIVAPMMTRRGLYWSTFWGAIHANGSYDRSDDYFDIVEGRKKGLWNVPLVGTTFLASRWALTQLKGSENDEDYLYGSIASAAVSKNAFMYVDNRIDYGYLTNPTTVTLDHLHNDLWQIFDNPLDWEEVYIHPEYHHWTRKEVKMQDFEQPCSDVFWVPLMSEVFCKQLIEEMENYGKWSDGSNYDPRLEGGYENVPTRDIHMRQIDWEDHWIHVLRKYVYPIQLKLFEGYSDKPWARMNFVVRYKQGEQPALRYHHDASSYTLDMALNRAHVDYQGGGVRFSRYNCTLVDTRVGWPLIFPGRLTHLHEGLETTSGTRYIFVTFVNP</sequence>
<name>A0A3P7KW75_DIBLA</name>